<reference evidence="1" key="1">
    <citation type="submission" date="2021-05" db="EMBL/GenBank/DDBJ databases">
        <authorList>
            <person name="Alioto T."/>
            <person name="Alioto T."/>
            <person name="Gomez Garrido J."/>
        </authorList>
    </citation>
    <scope>NUCLEOTIDE SEQUENCE</scope>
</reference>
<proteinExistence type="predicted"/>
<name>A0A8D9AER9_9HEMI</name>
<dbReference type="AlphaFoldDB" id="A0A8D9AER9"/>
<dbReference type="EMBL" id="HBUF01567287">
    <property type="protein sequence ID" value="CAG6765109.1"/>
    <property type="molecule type" value="Transcribed_RNA"/>
</dbReference>
<organism evidence="1">
    <name type="scientific">Cacopsylla melanoneura</name>
    <dbReference type="NCBI Taxonomy" id="428564"/>
    <lineage>
        <taxon>Eukaryota</taxon>
        <taxon>Metazoa</taxon>
        <taxon>Ecdysozoa</taxon>
        <taxon>Arthropoda</taxon>
        <taxon>Hexapoda</taxon>
        <taxon>Insecta</taxon>
        <taxon>Pterygota</taxon>
        <taxon>Neoptera</taxon>
        <taxon>Paraneoptera</taxon>
        <taxon>Hemiptera</taxon>
        <taxon>Sternorrhyncha</taxon>
        <taxon>Psylloidea</taxon>
        <taxon>Psyllidae</taxon>
        <taxon>Psyllinae</taxon>
        <taxon>Cacopsylla</taxon>
    </lineage>
</organism>
<sequence length="101" mass="11559">MHIYEANFRPLDGGRNHVCYNFIIIFRSNICLLSHKGSILWSILCSACSSIVCEYQWRSVSNIGYTLFHVIPDTSVEFDIVKLINFQISQKTSPNFLLSAI</sequence>
<protein>
    <submittedName>
        <fullName evidence="1">Uncharacterized protein</fullName>
    </submittedName>
</protein>
<evidence type="ECO:0000313" key="1">
    <source>
        <dbReference type="EMBL" id="CAG6765109.1"/>
    </source>
</evidence>
<accession>A0A8D9AER9</accession>